<dbReference type="InterPro" id="IPR019411">
    <property type="entry name" value="MMM1_dom"/>
</dbReference>
<evidence type="ECO:0000256" key="8">
    <source>
        <dbReference type="HAMAP-Rule" id="MF_03103"/>
    </source>
</evidence>
<feature type="transmembrane region" description="Helical" evidence="10">
    <location>
        <begin position="75"/>
        <end position="94"/>
    </location>
</feature>
<keyword evidence="5" id="KW-0445">Lipid transport</keyword>
<feature type="topological domain" description="Cytoplasmic" evidence="8">
    <location>
        <begin position="96"/>
        <end position="417"/>
    </location>
</feature>
<feature type="topological domain" description="Lumenal" evidence="8">
    <location>
        <begin position="1"/>
        <end position="74"/>
    </location>
</feature>
<evidence type="ECO:0000256" key="3">
    <source>
        <dbReference type="ARBA" id="ARBA00022824"/>
    </source>
</evidence>
<evidence type="ECO:0000259" key="11">
    <source>
        <dbReference type="PROSITE" id="PS51847"/>
    </source>
</evidence>
<dbReference type="GO" id="GO:0045040">
    <property type="term" value="P:protein insertion into mitochondrial outer membrane"/>
    <property type="evidence" value="ECO:0007669"/>
    <property type="project" value="UniProtKB-UniRule"/>
</dbReference>
<dbReference type="HAMAP" id="MF_03103">
    <property type="entry name" value="Mmm1"/>
    <property type="match status" value="1"/>
</dbReference>
<keyword evidence="4 8" id="KW-1133">Transmembrane helix</keyword>
<dbReference type="STRING" id="669874.A0A1E4TNA6"/>
<dbReference type="CDD" id="cd21671">
    <property type="entry name" value="SMP_Mmm1"/>
    <property type="match status" value="1"/>
</dbReference>
<feature type="domain" description="SMP-LTD" evidence="11">
    <location>
        <begin position="161"/>
        <end position="384"/>
    </location>
</feature>
<evidence type="ECO:0000256" key="2">
    <source>
        <dbReference type="ARBA" id="ARBA00022692"/>
    </source>
</evidence>
<comment type="subcellular location">
    <subcellularLocation>
        <location evidence="8">Endoplasmic reticulum membrane</location>
        <topology evidence="8">Single-pass type I membrane protein</topology>
    </subcellularLocation>
    <text evidence="8">The ERMES/MDM complex localizes to a few discrete foci (around 10 per single cell), that represent mitochondria-endoplasmic reticulum junctions. These foci are often found next to mtDNA nucleoids.</text>
</comment>
<keyword evidence="13" id="KW-1185">Reference proteome</keyword>
<dbReference type="Pfam" id="PF10296">
    <property type="entry name" value="MMM1"/>
    <property type="match status" value="1"/>
</dbReference>
<dbReference type="GO" id="GO:0015917">
    <property type="term" value="P:aminophospholipid transport"/>
    <property type="evidence" value="ECO:0007669"/>
    <property type="project" value="EnsemblFungi"/>
</dbReference>
<dbReference type="PANTHER" id="PTHR13466">
    <property type="entry name" value="TEX2 PROTEIN-RELATED"/>
    <property type="match status" value="1"/>
</dbReference>
<feature type="region of interest" description="Disordered" evidence="9">
    <location>
        <begin position="391"/>
        <end position="417"/>
    </location>
</feature>
<proteinExistence type="inferred from homology"/>
<dbReference type="PROSITE" id="PS51847">
    <property type="entry name" value="SMP"/>
    <property type="match status" value="1"/>
</dbReference>
<sequence>MVISEKHGASRDQGNDQAATSVDSFVHQPDNNIVSDGTLLTAQQLEQLQNQYLQQLIPQISKQQPAANWSFTQGLLLGQFSVIFIIAIFIKFFVFSEGTSTRLTTSNIPPIINKKSKTKTFITSNELDANLAAIDGNRDSEFDSLTSSILEKTYYNVETHQPESLDWFNVLIAQTISQFREEALNNDNIYHSLTESLSKAPLPDYLDKIRVTEIDIGNDFPIFSNCRIKRSPDHGGRLEAKIDVDLSDTLTLGIETKLLLNHPKPLTAVLPVSLSVSIVRFSGCLSVSLISTSDEVLEDTTLANIPSSSTSTLDEGEKGKLSNGTALMFSFASDYRLEFEVRSLIGARSKLQDVPKIGNLVESKLREWFVERCIEPRFQLIKLPSIWPRKKNTREPLNNPSSNVDDNTSTLNAEEDS</sequence>
<evidence type="ECO:0000256" key="9">
    <source>
        <dbReference type="SAM" id="MobiDB-lite"/>
    </source>
</evidence>
<reference evidence="13" key="1">
    <citation type="submission" date="2016-05" db="EMBL/GenBank/DDBJ databases">
        <title>Comparative genomics of biotechnologically important yeasts.</title>
        <authorList>
            <consortium name="DOE Joint Genome Institute"/>
            <person name="Riley R."/>
            <person name="Haridas S."/>
            <person name="Wolfe K.H."/>
            <person name="Lopes M.R."/>
            <person name="Hittinger C.T."/>
            <person name="Goker M."/>
            <person name="Salamov A."/>
            <person name="Wisecaver J."/>
            <person name="Long T.M."/>
            <person name="Aerts A.L."/>
            <person name="Barry K."/>
            <person name="Choi C."/>
            <person name="Clum A."/>
            <person name="Coughlan A.Y."/>
            <person name="Deshpande S."/>
            <person name="Douglass A.P."/>
            <person name="Hanson S.J."/>
            <person name="Klenk H.-P."/>
            <person name="Labutti K."/>
            <person name="Lapidus A."/>
            <person name="Lindquist E."/>
            <person name="Lipzen A."/>
            <person name="Meier-Kolthoff J.P."/>
            <person name="Ohm R.A."/>
            <person name="Otillar R.P."/>
            <person name="Pangilinan J."/>
            <person name="Peng Y."/>
            <person name="Rokas A."/>
            <person name="Rosa C.A."/>
            <person name="Scheuner C."/>
            <person name="Sibirny A.A."/>
            <person name="Slot J.C."/>
            <person name="Stielow J.B."/>
            <person name="Sun H."/>
            <person name="Kurtzman C.P."/>
            <person name="Blackwell M."/>
            <person name="Grigoriev I.V."/>
            <person name="Jeffries T.W."/>
        </authorList>
    </citation>
    <scope>NUCLEOTIDE SEQUENCE [LARGE SCALE GENOMIC DNA]</scope>
    <source>
        <strain evidence="13">NRRL Y-2460</strain>
    </source>
</reference>
<evidence type="ECO:0000313" key="12">
    <source>
        <dbReference type="EMBL" id="ODV93243.1"/>
    </source>
</evidence>
<evidence type="ECO:0000256" key="5">
    <source>
        <dbReference type="ARBA" id="ARBA00023055"/>
    </source>
</evidence>
<dbReference type="EMBL" id="KV454018">
    <property type="protein sequence ID" value="ODV93243.1"/>
    <property type="molecule type" value="Genomic_DNA"/>
</dbReference>
<evidence type="ECO:0000256" key="7">
    <source>
        <dbReference type="ARBA" id="ARBA00023136"/>
    </source>
</evidence>
<name>A0A1E4TNA6_PACTA</name>
<keyword evidence="6" id="KW-0446">Lipid-binding</keyword>
<protein>
    <recommendedName>
        <fullName evidence="8">Maintenance of mitochondrial morphology protein 1</fullName>
    </recommendedName>
</protein>
<dbReference type="GO" id="GO:0008289">
    <property type="term" value="F:lipid binding"/>
    <property type="evidence" value="ECO:0007669"/>
    <property type="project" value="UniProtKB-KW"/>
</dbReference>
<keyword evidence="2 8" id="KW-0812">Transmembrane</keyword>
<comment type="subunit">
    <text evidence="8">Homodimer. Component of the ER-mitochondria encounter structure (ERMES) or MDM complex, composed of MMM1, MDM10, MDM12 and MDM34. A MMM1 homodimer associates with one molecule of MDM12 on each side in a pairwise head-to-tail manner, and the SMP-LTD domains of MMM1 and MDM12 generate a continuous hydrophobic tunnel for phospholipid trafficking.</text>
</comment>
<dbReference type="GO" id="GO:1990456">
    <property type="term" value="P:mitochondrion-endoplasmic reticulum membrane tethering"/>
    <property type="evidence" value="ECO:0007669"/>
    <property type="project" value="EnsemblFungi"/>
</dbReference>
<feature type="compositionally biased region" description="Polar residues" evidence="9">
    <location>
        <begin position="395"/>
        <end position="417"/>
    </location>
</feature>
<evidence type="ECO:0000256" key="1">
    <source>
        <dbReference type="ARBA" id="ARBA00022448"/>
    </source>
</evidence>
<keyword evidence="1" id="KW-0813">Transport</keyword>
<keyword evidence="3 8" id="KW-0256">Endoplasmic reticulum</keyword>
<dbReference type="InterPro" id="IPR027537">
    <property type="entry name" value="Mmm1"/>
</dbReference>
<keyword evidence="7 8" id="KW-0472">Membrane</keyword>
<dbReference type="Proteomes" id="UP000094236">
    <property type="component" value="Unassembled WGS sequence"/>
</dbReference>
<comment type="function">
    <text evidence="8">Component of the ERMES/MDM complex, which serves as a molecular tether to connect the endoplasmic reticulum (ER) and mitochondria. Components of this complex are involved in the control of mitochondrial shape and protein biogenesis, and function in nonvesicular lipid trafficking between the ER and mitochondria. The MDM12-MMM1 subcomplex functions in the major beta-barrel assembly pathway that is responsible for biogenesis of all outer membrane beta-barrel proteins, and acts in a late step after the SAM complex. The MDM10-MDM12-MMM1 subcomplex further acts in the TOM40-specific pathway after the action of the MDM12-MMM1 complex. Essential for establishing and maintaining the structure of mitochondria and maintenance of mtDNA nucleoids.</text>
</comment>
<evidence type="ECO:0000256" key="4">
    <source>
        <dbReference type="ARBA" id="ARBA00022989"/>
    </source>
</evidence>
<dbReference type="GO" id="GO:0120013">
    <property type="term" value="F:lipid transfer activity"/>
    <property type="evidence" value="ECO:0007669"/>
    <property type="project" value="EnsemblFungi"/>
</dbReference>
<organism evidence="12 13">
    <name type="scientific">Pachysolen tannophilus NRRL Y-2460</name>
    <dbReference type="NCBI Taxonomy" id="669874"/>
    <lineage>
        <taxon>Eukaryota</taxon>
        <taxon>Fungi</taxon>
        <taxon>Dikarya</taxon>
        <taxon>Ascomycota</taxon>
        <taxon>Saccharomycotina</taxon>
        <taxon>Pichiomycetes</taxon>
        <taxon>Pachysolenaceae</taxon>
        <taxon>Pachysolen</taxon>
    </lineage>
</organism>
<dbReference type="AlphaFoldDB" id="A0A1E4TNA6"/>
<evidence type="ECO:0000313" key="13">
    <source>
        <dbReference type="Proteomes" id="UP000094236"/>
    </source>
</evidence>
<accession>A0A1E4TNA6</accession>
<comment type="similarity">
    <text evidence="8">Belongs to the MMM1 family.</text>
</comment>
<dbReference type="InterPro" id="IPR031468">
    <property type="entry name" value="SMP_LBD"/>
</dbReference>
<dbReference type="OrthoDB" id="5599157at2759"/>
<gene>
    <name evidence="8" type="primary">MMM1</name>
    <name evidence="12" type="ORF">PACTADRAFT_51859</name>
</gene>
<evidence type="ECO:0000256" key="6">
    <source>
        <dbReference type="ARBA" id="ARBA00023121"/>
    </source>
</evidence>
<dbReference type="GO" id="GO:0005789">
    <property type="term" value="C:endoplasmic reticulum membrane"/>
    <property type="evidence" value="ECO:0007669"/>
    <property type="project" value="UniProtKB-SubCell"/>
</dbReference>
<dbReference type="GO" id="GO:0070096">
    <property type="term" value="P:mitochondrial outer membrane translocase complex assembly"/>
    <property type="evidence" value="ECO:0007669"/>
    <property type="project" value="EnsemblFungi"/>
</dbReference>
<dbReference type="PANTHER" id="PTHR13466:SF0">
    <property type="entry name" value="SMP-LTD DOMAIN-CONTAINING PROTEIN"/>
    <property type="match status" value="1"/>
</dbReference>
<dbReference type="GO" id="GO:0032865">
    <property type="term" value="C:ERMES complex"/>
    <property type="evidence" value="ECO:0007669"/>
    <property type="project" value="UniProtKB-UniRule"/>
</dbReference>
<evidence type="ECO:0000256" key="10">
    <source>
        <dbReference type="SAM" id="Phobius"/>
    </source>
</evidence>